<dbReference type="GO" id="GO:0003700">
    <property type="term" value="F:DNA-binding transcription factor activity"/>
    <property type="evidence" value="ECO:0007669"/>
    <property type="project" value="TreeGrafter"/>
</dbReference>
<proteinExistence type="predicted"/>
<organism evidence="6 7">
    <name type="scientific">Alcanivorax borkumensis (strain ATCC 700651 / DSM 11573 / NCIMB 13689 / SK2)</name>
    <dbReference type="NCBI Taxonomy" id="393595"/>
    <lineage>
        <taxon>Bacteria</taxon>
        <taxon>Pseudomonadati</taxon>
        <taxon>Pseudomonadota</taxon>
        <taxon>Gammaproteobacteria</taxon>
        <taxon>Oceanospirillales</taxon>
        <taxon>Alcanivoracaceae</taxon>
        <taxon>Alcanivorax</taxon>
    </lineage>
</organism>
<dbReference type="Pfam" id="PF00440">
    <property type="entry name" value="TetR_N"/>
    <property type="match status" value="1"/>
</dbReference>
<evidence type="ECO:0000256" key="4">
    <source>
        <dbReference type="PROSITE-ProRule" id="PRU00335"/>
    </source>
</evidence>
<accession>Q0VSW5</accession>
<dbReference type="eggNOG" id="COG1309">
    <property type="taxonomic scope" value="Bacteria"/>
</dbReference>
<keyword evidence="1" id="KW-0805">Transcription regulation</keyword>
<dbReference type="PROSITE" id="PS01081">
    <property type="entry name" value="HTH_TETR_1"/>
    <property type="match status" value="1"/>
</dbReference>
<evidence type="ECO:0000313" key="7">
    <source>
        <dbReference type="Proteomes" id="UP000008871"/>
    </source>
</evidence>
<dbReference type="InterPro" id="IPR001647">
    <property type="entry name" value="HTH_TetR"/>
</dbReference>
<dbReference type="InterPro" id="IPR050109">
    <property type="entry name" value="HTH-type_TetR-like_transc_reg"/>
</dbReference>
<keyword evidence="7" id="KW-1185">Reference proteome</keyword>
<keyword evidence="3" id="KW-0804">Transcription</keyword>
<sequence>MFGFNSEIIMARKPKQQRSKATVDAIVEAALISIAQQGPSATTTRQVADIAGIGVGSLYEYFEDKDAILKAAGARFVDDTVAMIKPLTPELVRMNIRDAVSKLLFTFRDFLEENRQLYLNCARHAFSQDMVMHLEPINRALLDLFTQYLMHHPELLRMPNIPAVSYFYINGGVFTVVRHLSEEKPTQSFEELTTVFGDFLASYAEHKLGASNATQ</sequence>
<dbReference type="AlphaFoldDB" id="Q0VSW5"/>
<dbReference type="EMBL" id="AM286690">
    <property type="protein sequence ID" value="CAL15733.1"/>
    <property type="molecule type" value="Genomic_DNA"/>
</dbReference>
<evidence type="ECO:0000256" key="3">
    <source>
        <dbReference type="ARBA" id="ARBA00023163"/>
    </source>
</evidence>
<evidence type="ECO:0000256" key="2">
    <source>
        <dbReference type="ARBA" id="ARBA00023125"/>
    </source>
</evidence>
<keyword evidence="2 4" id="KW-0238">DNA-binding</keyword>
<evidence type="ECO:0000256" key="1">
    <source>
        <dbReference type="ARBA" id="ARBA00023015"/>
    </source>
</evidence>
<evidence type="ECO:0000313" key="6">
    <source>
        <dbReference type="EMBL" id="CAL15733.1"/>
    </source>
</evidence>
<dbReference type="Proteomes" id="UP000008871">
    <property type="component" value="Chromosome"/>
</dbReference>
<dbReference type="STRING" id="393595.ABO_0285"/>
<dbReference type="KEGG" id="abo:ABO_0285"/>
<dbReference type="PANTHER" id="PTHR30055:SF234">
    <property type="entry name" value="HTH-TYPE TRANSCRIPTIONAL REGULATOR BETI"/>
    <property type="match status" value="1"/>
</dbReference>
<dbReference type="InterPro" id="IPR023772">
    <property type="entry name" value="DNA-bd_HTH_TetR-type_CS"/>
</dbReference>
<feature type="DNA-binding region" description="H-T-H motif" evidence="4">
    <location>
        <begin position="43"/>
        <end position="62"/>
    </location>
</feature>
<protein>
    <submittedName>
        <fullName evidence="6">Transcriptional regulator</fullName>
    </submittedName>
</protein>
<dbReference type="PRINTS" id="PR00455">
    <property type="entry name" value="HTHTETR"/>
</dbReference>
<dbReference type="PROSITE" id="PS50977">
    <property type="entry name" value="HTH_TETR_2"/>
    <property type="match status" value="1"/>
</dbReference>
<dbReference type="PANTHER" id="PTHR30055">
    <property type="entry name" value="HTH-TYPE TRANSCRIPTIONAL REGULATOR RUTR"/>
    <property type="match status" value="1"/>
</dbReference>
<feature type="domain" description="HTH tetR-type" evidence="5">
    <location>
        <begin position="20"/>
        <end position="80"/>
    </location>
</feature>
<dbReference type="SUPFAM" id="SSF46689">
    <property type="entry name" value="Homeodomain-like"/>
    <property type="match status" value="1"/>
</dbReference>
<dbReference type="Gene3D" id="1.10.357.10">
    <property type="entry name" value="Tetracycline Repressor, domain 2"/>
    <property type="match status" value="1"/>
</dbReference>
<evidence type="ECO:0000259" key="5">
    <source>
        <dbReference type="PROSITE" id="PS50977"/>
    </source>
</evidence>
<name>Q0VSW5_ALCBS</name>
<dbReference type="GO" id="GO:0000976">
    <property type="term" value="F:transcription cis-regulatory region binding"/>
    <property type="evidence" value="ECO:0007669"/>
    <property type="project" value="TreeGrafter"/>
</dbReference>
<gene>
    <name evidence="6" type="ordered locus">ABO_0285</name>
</gene>
<dbReference type="HOGENOM" id="CLU_069356_46_0_6"/>
<dbReference type="InterPro" id="IPR009057">
    <property type="entry name" value="Homeodomain-like_sf"/>
</dbReference>
<reference evidence="6 7" key="1">
    <citation type="journal article" date="2006" name="Nat. Biotechnol.">
        <title>Genome sequence of the ubiquitous hydrocarbon-degrading marine bacterium Alcanivorax borkumensis.</title>
        <authorList>
            <person name="Schneiker S."/>
            <person name="Martins dos Santos V.A.P."/>
            <person name="Bartels D."/>
            <person name="Bekel T."/>
            <person name="Brecht M."/>
            <person name="Buhrmester J."/>
            <person name="Chernikova T.N."/>
            <person name="Denaro R."/>
            <person name="Ferrer M."/>
            <person name="Gertler C."/>
            <person name="Goesmann A."/>
            <person name="Golyshina O.V."/>
            <person name="Kaminski F."/>
            <person name="Khachane A.N."/>
            <person name="Lang S."/>
            <person name="Linke B."/>
            <person name="McHardy A.C."/>
            <person name="Meyer F."/>
            <person name="Nechitaylo T."/>
            <person name="Puehler A."/>
            <person name="Regenhardt D."/>
            <person name="Rupp O."/>
            <person name="Sabirova J.S."/>
            <person name="Selbitschka W."/>
            <person name="Yakimov M.M."/>
            <person name="Timmis K.N."/>
            <person name="Vorhoelter F.-J."/>
            <person name="Weidner S."/>
            <person name="Kaiser O."/>
            <person name="Golyshin P.N."/>
        </authorList>
    </citation>
    <scope>NUCLEOTIDE SEQUENCE [LARGE SCALE GENOMIC DNA]</scope>
    <source>
        <strain evidence="7">ATCC 700651 / DSM 11573 / NCIMB 13689 / SK2</strain>
    </source>
</reference>